<evidence type="ECO:0000256" key="11">
    <source>
        <dbReference type="ARBA" id="ARBA00023146"/>
    </source>
</evidence>
<dbReference type="EC" id="6.1.1.16" evidence="13"/>
<dbReference type="InterPro" id="IPR015803">
    <property type="entry name" value="Cys-tRNA-ligase"/>
</dbReference>
<evidence type="ECO:0000313" key="18">
    <source>
        <dbReference type="Proteomes" id="UP000010792"/>
    </source>
</evidence>
<dbReference type="InterPro" id="IPR015273">
    <property type="entry name" value="Cys-tRNA-synt_Ia_DALR"/>
</dbReference>
<comment type="cofactor">
    <cofactor evidence="13">
        <name>Zn(2+)</name>
        <dbReference type="ChEBI" id="CHEBI:29105"/>
    </cofactor>
    <text evidence="13">Binds 1 zinc ion per subunit.</text>
</comment>
<keyword evidence="8 13" id="KW-0862">Zinc</keyword>
<comment type="catalytic activity">
    <reaction evidence="12 13">
        <text>tRNA(Cys) + L-cysteine + ATP = L-cysteinyl-tRNA(Cys) + AMP + diphosphate</text>
        <dbReference type="Rhea" id="RHEA:17773"/>
        <dbReference type="Rhea" id="RHEA-COMP:9661"/>
        <dbReference type="Rhea" id="RHEA-COMP:9679"/>
        <dbReference type="ChEBI" id="CHEBI:30616"/>
        <dbReference type="ChEBI" id="CHEBI:33019"/>
        <dbReference type="ChEBI" id="CHEBI:35235"/>
        <dbReference type="ChEBI" id="CHEBI:78442"/>
        <dbReference type="ChEBI" id="CHEBI:78517"/>
        <dbReference type="ChEBI" id="CHEBI:456215"/>
        <dbReference type="EC" id="6.1.1.16"/>
    </reaction>
</comment>
<dbReference type="EMBL" id="FO082820">
    <property type="protein sequence ID" value="CCF18829.1"/>
    <property type="molecule type" value="Genomic_DNA"/>
</dbReference>
<gene>
    <name evidence="13 17" type="primary">cysS</name>
    <name evidence="17" type="ORF">NT26_1105</name>
</gene>
<evidence type="ECO:0000259" key="15">
    <source>
        <dbReference type="Pfam" id="PF01406"/>
    </source>
</evidence>
<dbReference type="FunFam" id="3.40.50.620:FF:000068">
    <property type="entry name" value="Cysteine--tRNA ligase"/>
    <property type="match status" value="1"/>
</dbReference>
<keyword evidence="4 13" id="KW-0963">Cytoplasm</keyword>
<dbReference type="InterPro" id="IPR009080">
    <property type="entry name" value="tRNAsynth_Ia_anticodon-bd"/>
</dbReference>
<comment type="similarity">
    <text evidence="2 13">Belongs to the class-I aminoacyl-tRNA synthetase family.</text>
</comment>
<feature type="binding site" evidence="13">
    <location>
        <position position="248"/>
    </location>
    <ligand>
        <name>Zn(2+)</name>
        <dbReference type="ChEBI" id="CHEBI:29105"/>
    </ligand>
</feature>
<accession>L0ND75</accession>
<evidence type="ECO:0000256" key="12">
    <source>
        <dbReference type="ARBA" id="ARBA00047398"/>
    </source>
</evidence>
<keyword evidence="6 13" id="KW-0479">Metal-binding</keyword>
<dbReference type="SUPFAM" id="SSF47323">
    <property type="entry name" value="Anticodon-binding domain of a subclass of class I aminoacyl-tRNA synthetases"/>
    <property type="match status" value="1"/>
</dbReference>
<dbReference type="GO" id="GO:0004817">
    <property type="term" value="F:cysteine-tRNA ligase activity"/>
    <property type="evidence" value="ECO:0007669"/>
    <property type="project" value="UniProtKB-UniRule"/>
</dbReference>
<evidence type="ECO:0000256" key="10">
    <source>
        <dbReference type="ARBA" id="ARBA00022917"/>
    </source>
</evidence>
<feature type="domain" description="Cysteinyl-tRNA synthetase class Ia DALR" evidence="16">
    <location>
        <begin position="366"/>
        <end position="389"/>
    </location>
</feature>
<dbReference type="KEGG" id="rht:NT26_1105"/>
<reference evidence="17 18" key="1">
    <citation type="journal article" date="2013" name="Genome Biol. Evol.">
        <title>Life in an arsenic-containing gold mine: genome and physiology of the autotrophic arsenite-oxidizing bacterium rhizobium sp. NT-26.</title>
        <authorList>
            <person name="Andres J."/>
            <person name="Arsene-Ploetze F."/>
            <person name="Barbe V."/>
            <person name="Brochier-Armanet C."/>
            <person name="Cleiss-Arnold J."/>
            <person name="Coppee J.Y."/>
            <person name="Dillies M.A."/>
            <person name="Geist"/>
            <person name="L"/>
            <person name="Joublin A."/>
            <person name="Koechler S."/>
            <person name="Lassalle F."/>
            <person name="Marchal M."/>
            <person name="Medigue C."/>
            <person name="Muller D."/>
            <person name="Nesme X."/>
            <person name="Plewniak F."/>
            <person name="Proux C."/>
            <person name="Ramirez-Bahena M.H."/>
            <person name="Schenowitz C."/>
            <person name="Sismeiro O."/>
            <person name="Vallenet D."/>
            <person name="Santini J.M."/>
            <person name="Bertin P.N."/>
        </authorList>
    </citation>
    <scope>NUCLEOTIDE SEQUENCE [LARGE SCALE GENOMIC DNA]</scope>
    <source>
        <strain evidence="17 18">NT-26</strain>
    </source>
</reference>
<evidence type="ECO:0000256" key="5">
    <source>
        <dbReference type="ARBA" id="ARBA00022598"/>
    </source>
</evidence>
<dbReference type="InterPro" id="IPR024909">
    <property type="entry name" value="Cys-tRNA/MSH_ligase"/>
</dbReference>
<feature type="binding site" evidence="13">
    <location>
        <position position="244"/>
    </location>
    <ligand>
        <name>Zn(2+)</name>
        <dbReference type="ChEBI" id="CHEBI:29105"/>
    </ligand>
</feature>
<dbReference type="Gene3D" id="3.40.50.620">
    <property type="entry name" value="HUPs"/>
    <property type="match status" value="1"/>
</dbReference>
<evidence type="ECO:0000256" key="7">
    <source>
        <dbReference type="ARBA" id="ARBA00022741"/>
    </source>
</evidence>
<dbReference type="RefSeq" id="WP_082077642.1">
    <property type="nucleotide sequence ID" value="NZ_FO082820.1"/>
</dbReference>
<dbReference type="GO" id="GO:0005524">
    <property type="term" value="F:ATP binding"/>
    <property type="evidence" value="ECO:0007669"/>
    <property type="project" value="UniProtKB-UniRule"/>
</dbReference>
<evidence type="ECO:0000256" key="4">
    <source>
        <dbReference type="ARBA" id="ARBA00022490"/>
    </source>
</evidence>
<dbReference type="InterPro" id="IPR014729">
    <property type="entry name" value="Rossmann-like_a/b/a_fold"/>
</dbReference>
<dbReference type="GO" id="GO:0005829">
    <property type="term" value="C:cytosol"/>
    <property type="evidence" value="ECO:0007669"/>
    <property type="project" value="TreeGrafter"/>
</dbReference>
<evidence type="ECO:0000256" key="13">
    <source>
        <dbReference type="HAMAP-Rule" id="MF_00041"/>
    </source>
</evidence>
<protein>
    <recommendedName>
        <fullName evidence="13">Cysteine--tRNA ligase</fullName>
        <ecNumber evidence="13">6.1.1.16</ecNumber>
    </recommendedName>
    <alternativeName>
        <fullName evidence="13">Cysteinyl-tRNA synthetase</fullName>
        <shortName evidence="13">CysRS</shortName>
    </alternativeName>
</protein>
<evidence type="ECO:0000313" key="17">
    <source>
        <dbReference type="EMBL" id="CCF18829.1"/>
    </source>
</evidence>
<evidence type="ECO:0000256" key="3">
    <source>
        <dbReference type="ARBA" id="ARBA00011245"/>
    </source>
</evidence>
<keyword evidence="11 13" id="KW-0030">Aminoacyl-tRNA synthetase</keyword>
<dbReference type="Gene3D" id="1.20.120.1910">
    <property type="entry name" value="Cysteine-tRNA ligase, C-terminal anti-codon recognition domain"/>
    <property type="match status" value="1"/>
</dbReference>
<keyword evidence="18" id="KW-1185">Reference proteome</keyword>
<dbReference type="PANTHER" id="PTHR10890">
    <property type="entry name" value="CYSTEINYL-TRNA SYNTHETASE"/>
    <property type="match status" value="1"/>
</dbReference>
<dbReference type="Proteomes" id="UP000010792">
    <property type="component" value="Chromosome"/>
</dbReference>
<dbReference type="PANTHER" id="PTHR10890:SF3">
    <property type="entry name" value="CYSTEINE--TRNA LIGASE, CYTOPLASMIC"/>
    <property type="match status" value="1"/>
</dbReference>
<dbReference type="SUPFAM" id="SSF52374">
    <property type="entry name" value="Nucleotidylyl transferase"/>
    <property type="match status" value="1"/>
</dbReference>
<proteinExistence type="inferred from homology"/>
<dbReference type="Pfam" id="PF01406">
    <property type="entry name" value="tRNA-synt_1e"/>
    <property type="match status" value="1"/>
</dbReference>
<evidence type="ECO:0000259" key="16">
    <source>
        <dbReference type="Pfam" id="PF09190"/>
    </source>
</evidence>
<evidence type="ECO:0000256" key="6">
    <source>
        <dbReference type="ARBA" id="ARBA00022723"/>
    </source>
</evidence>
<feature type="short sequence motif" description="'KMSKS' region" evidence="13">
    <location>
        <begin position="277"/>
        <end position="281"/>
    </location>
</feature>
<dbReference type="OrthoDB" id="9815130at2"/>
<keyword evidence="5 13" id="KW-0436">Ligase</keyword>
<feature type="binding site" evidence="13">
    <location>
        <position position="31"/>
    </location>
    <ligand>
        <name>Zn(2+)</name>
        <dbReference type="ChEBI" id="CHEBI:29105"/>
    </ligand>
</feature>
<evidence type="ECO:0000256" key="2">
    <source>
        <dbReference type="ARBA" id="ARBA00005594"/>
    </source>
</evidence>
<feature type="short sequence motif" description="'HIGH' region" evidence="13">
    <location>
        <begin position="33"/>
        <end position="43"/>
    </location>
</feature>
<evidence type="ECO:0000256" key="8">
    <source>
        <dbReference type="ARBA" id="ARBA00022833"/>
    </source>
</evidence>
<evidence type="ECO:0000256" key="9">
    <source>
        <dbReference type="ARBA" id="ARBA00022840"/>
    </source>
</evidence>
<dbReference type="AlphaFoldDB" id="L0ND75"/>
<dbReference type="GO" id="GO:0006423">
    <property type="term" value="P:cysteinyl-tRNA aminoacylation"/>
    <property type="evidence" value="ECO:0007669"/>
    <property type="project" value="UniProtKB-UniRule"/>
</dbReference>
<dbReference type="InterPro" id="IPR032678">
    <property type="entry name" value="tRNA-synt_1_cat_dom"/>
</dbReference>
<comment type="subunit">
    <text evidence="3 13">Monomer.</text>
</comment>
<feature type="binding site" evidence="13">
    <location>
        <position position="219"/>
    </location>
    <ligand>
        <name>Zn(2+)</name>
        <dbReference type="ChEBI" id="CHEBI:29105"/>
    </ligand>
</feature>
<comment type="subcellular location">
    <subcellularLocation>
        <location evidence="1 13">Cytoplasm</location>
    </subcellularLocation>
</comment>
<dbReference type="STRING" id="1125847.NT26_1105"/>
<feature type="binding site" evidence="13">
    <location>
        <position position="280"/>
    </location>
    <ligand>
        <name>ATP</name>
        <dbReference type="ChEBI" id="CHEBI:30616"/>
    </ligand>
</feature>
<evidence type="ECO:0000256" key="14">
    <source>
        <dbReference type="SAM" id="MobiDB-lite"/>
    </source>
</evidence>
<dbReference type="NCBIfam" id="TIGR00435">
    <property type="entry name" value="cysS"/>
    <property type="match status" value="1"/>
</dbReference>
<dbReference type="GO" id="GO:0008270">
    <property type="term" value="F:zinc ion binding"/>
    <property type="evidence" value="ECO:0007669"/>
    <property type="project" value="UniProtKB-UniRule"/>
</dbReference>
<dbReference type="Pfam" id="PF09190">
    <property type="entry name" value="DALR_2"/>
    <property type="match status" value="1"/>
</dbReference>
<organism evidence="17 18">
    <name type="scientific">Pseudorhizobium banfieldiae</name>
    <dbReference type="NCBI Taxonomy" id="1125847"/>
    <lineage>
        <taxon>Bacteria</taxon>
        <taxon>Pseudomonadati</taxon>
        <taxon>Pseudomonadota</taxon>
        <taxon>Alphaproteobacteria</taxon>
        <taxon>Hyphomicrobiales</taxon>
        <taxon>Rhizobiaceae</taxon>
        <taxon>Rhizobium/Agrobacterium group</taxon>
        <taxon>Pseudorhizobium</taxon>
    </lineage>
</organism>
<keyword evidence="9 13" id="KW-0067">ATP-binding</keyword>
<name>L0ND75_9HYPH</name>
<feature type="domain" description="tRNA synthetases class I catalytic" evidence="15">
    <location>
        <begin position="18"/>
        <end position="331"/>
    </location>
</feature>
<dbReference type="PRINTS" id="PR00983">
    <property type="entry name" value="TRNASYNTHCYS"/>
</dbReference>
<keyword evidence="7 13" id="KW-0547">Nucleotide-binding</keyword>
<feature type="region of interest" description="Disordered" evidence="14">
    <location>
        <begin position="528"/>
        <end position="547"/>
    </location>
</feature>
<keyword evidence="10 13" id="KW-0648">Protein biosynthesis</keyword>
<dbReference type="CDD" id="cd00672">
    <property type="entry name" value="CysRS_core"/>
    <property type="match status" value="1"/>
</dbReference>
<evidence type="ECO:0000256" key="1">
    <source>
        <dbReference type="ARBA" id="ARBA00004496"/>
    </source>
</evidence>
<sequence>MSVELKLYNTLTREKAEFRPIDPNNVRMYVCGPTVYDYAHIGNARPVIVFDVLYRLLRHVYGADHVTYARNITDVDDKINARALRDHPGLPLNEAIRLVTEKTETQFHEDVKALGCLEPNVEPRATDNIPQMIEIIERLVAKGHAYVAAGEVLFDTKSMSDYGQLSKRPLDEQQAGARITVDAHKKNPGDFVLWKLSSHNEPGWESPWGRGRPGWHIECSAMSGRYLGEVFDIHGGGLDLIFPHHENEIAQSRCAHGTHAMANVWMHNGFVQVEGRKMSKSEGNFVTIHDLLHTDKFGGRPWHGGVLRLAMLKTHYRQPIDWTVEKLHQARDEVFGFLASCDAEIVAGRIAAKRLRGRPVLQDSNFLAALADDLNTPKALSTLFSLREKASSDEGAAEKLLLGLEFLGIVPLRKWSLYDKVHVFDLRVRDQLLGHDESDRLERLRVAMANGNKEREEQLIKEVESWGVRVAIDRKRGRIALEVKADSQNPLASAVDALVEMRLEMLKAKNFAEADKIRDDLSSKGIQLKDGKDPATGERVTTWEVKR</sequence>
<dbReference type="HAMAP" id="MF_00041">
    <property type="entry name" value="Cys_tRNA_synth"/>
    <property type="match status" value="1"/>
</dbReference>